<reference evidence="2 3" key="1">
    <citation type="journal article" date="2016" name="Environ. Microbiol.">
        <title>New Methyloceanibacter diversity from North Sea sediments includes methanotroph containing solely the soluble methane monooxygenase.</title>
        <authorList>
            <person name="Vekeman B."/>
            <person name="Kerckhof F.M."/>
            <person name="Cremers G."/>
            <person name="de Vos P."/>
            <person name="Vandamme P."/>
            <person name="Boon N."/>
            <person name="Op den Camp H.J."/>
            <person name="Heylen K."/>
        </authorList>
    </citation>
    <scope>NUCLEOTIDE SEQUENCE [LARGE SCALE GENOMIC DNA]</scope>
    <source>
        <strain evidence="2 3">R-67176</strain>
    </source>
</reference>
<feature type="region of interest" description="Disordered" evidence="1">
    <location>
        <begin position="150"/>
        <end position="169"/>
    </location>
</feature>
<name>A0A1E3VK30_9HYPH</name>
<keyword evidence="3" id="KW-1185">Reference proteome</keyword>
<gene>
    <name evidence="2" type="ORF">AUC70_09870</name>
</gene>
<dbReference type="AlphaFoldDB" id="A0A1E3VK30"/>
<evidence type="ECO:0000256" key="1">
    <source>
        <dbReference type="SAM" id="MobiDB-lite"/>
    </source>
</evidence>
<dbReference type="Proteomes" id="UP000094172">
    <property type="component" value="Unassembled WGS sequence"/>
</dbReference>
<protein>
    <submittedName>
        <fullName evidence="2">Uncharacterized protein</fullName>
    </submittedName>
</protein>
<sequence>MTTLAAEELTQRSKQPAPSQRGGLSDRGVRTMSIYASTLIPDRVKGPDGNMVDIDKSDPAKFLIPMDTARRVIQAATRSAYADVCDLPELGKANFRTMLATEQGKQNWTQEQIVMIETLHLFATSFFAGKAAVPIEPDSAPSDWQNKVVEEGEGPAQKLVLPPAPECPPERKAQVEAAINAYVASAGAQ</sequence>
<dbReference type="STRING" id="1774970.AUC70_09870"/>
<evidence type="ECO:0000313" key="3">
    <source>
        <dbReference type="Proteomes" id="UP000094172"/>
    </source>
</evidence>
<dbReference type="EMBL" id="LPWE01000013">
    <property type="protein sequence ID" value="ODR93910.1"/>
    <property type="molecule type" value="Genomic_DNA"/>
</dbReference>
<comment type="caution">
    <text evidence="2">The sequence shown here is derived from an EMBL/GenBank/DDBJ whole genome shotgun (WGS) entry which is preliminary data.</text>
</comment>
<proteinExistence type="predicted"/>
<evidence type="ECO:0000313" key="2">
    <source>
        <dbReference type="EMBL" id="ODR93910.1"/>
    </source>
</evidence>
<accession>A0A1E3VK30</accession>
<feature type="region of interest" description="Disordered" evidence="1">
    <location>
        <begin position="1"/>
        <end position="26"/>
    </location>
</feature>
<organism evidence="2 3">
    <name type="scientific">Methyloceanibacter stevinii</name>
    <dbReference type="NCBI Taxonomy" id="1774970"/>
    <lineage>
        <taxon>Bacteria</taxon>
        <taxon>Pseudomonadati</taxon>
        <taxon>Pseudomonadota</taxon>
        <taxon>Alphaproteobacteria</taxon>
        <taxon>Hyphomicrobiales</taxon>
        <taxon>Hyphomicrobiaceae</taxon>
        <taxon>Methyloceanibacter</taxon>
    </lineage>
</organism>